<gene>
    <name evidence="4" type="ORF">GJ688_03295</name>
</gene>
<dbReference type="AlphaFoldDB" id="A0A6I3SGN7"/>
<evidence type="ECO:0008006" key="6">
    <source>
        <dbReference type="Google" id="ProtNLM"/>
    </source>
</evidence>
<dbReference type="GO" id="GO:0030435">
    <property type="term" value="P:sporulation resulting in formation of a cellular spore"/>
    <property type="evidence" value="ECO:0007669"/>
    <property type="project" value="InterPro"/>
</dbReference>
<evidence type="ECO:0000313" key="4">
    <source>
        <dbReference type="EMBL" id="MTV48004.1"/>
    </source>
</evidence>
<proteinExistence type="predicted"/>
<dbReference type="OrthoDB" id="9796286at2"/>
<dbReference type="RefSeq" id="WP_155475102.1">
    <property type="nucleotide sequence ID" value="NZ_WNKU01000002.1"/>
</dbReference>
<dbReference type="InterPro" id="IPR036751">
    <property type="entry name" value="SpoVG_sf"/>
</dbReference>
<sequence length="91" mass="10364">MMITNVQISQVNLDKIKAIVSITFDDALTVNDIRIIEGPKGKIVEMPRRRPMNDVNKYIAHPLTTQAWQMITDSIMEAYEKSTTEGNQREG</sequence>
<accession>A0A6I3SGN7</accession>
<dbReference type="InterPro" id="IPR007170">
    <property type="entry name" value="SpoVG"/>
</dbReference>
<evidence type="ECO:0000256" key="3">
    <source>
        <dbReference type="ARBA" id="ARBA00023306"/>
    </source>
</evidence>
<reference evidence="4 5" key="1">
    <citation type="submission" date="2019-11" db="EMBL/GenBank/DDBJ databases">
        <title>Whole-genome sequence of a the green, strictly anaerobic photosynthetic bacterium Heliobacillus mobilis DSM 6151.</title>
        <authorList>
            <person name="Kyndt J.A."/>
            <person name="Meyer T.E."/>
        </authorList>
    </citation>
    <scope>NUCLEOTIDE SEQUENCE [LARGE SCALE GENOMIC DNA]</scope>
    <source>
        <strain evidence="4 5">DSM 6151</strain>
    </source>
</reference>
<dbReference type="Pfam" id="PF04026">
    <property type="entry name" value="SpoVG"/>
    <property type="match status" value="1"/>
</dbReference>
<keyword evidence="2" id="KW-0717">Septation</keyword>
<dbReference type="PANTHER" id="PTHR38429:SF1">
    <property type="entry name" value="SEPTATION PROTEIN SPOVG-RELATED"/>
    <property type="match status" value="1"/>
</dbReference>
<protein>
    <recommendedName>
        <fullName evidence="6">Septation protein SpoVG</fullName>
    </recommendedName>
</protein>
<name>A0A6I3SGN7_HELMO</name>
<keyword evidence="3" id="KW-0131">Cell cycle</keyword>
<dbReference type="Gene3D" id="3.30.1120.40">
    <property type="entry name" value="Stage V sporulation protein G"/>
    <property type="match status" value="1"/>
</dbReference>
<dbReference type="PANTHER" id="PTHR38429">
    <property type="entry name" value="SEPTATION PROTEIN SPOVG-RELATED"/>
    <property type="match status" value="1"/>
</dbReference>
<dbReference type="GO" id="GO:0000917">
    <property type="term" value="P:division septum assembly"/>
    <property type="evidence" value="ECO:0007669"/>
    <property type="project" value="UniProtKB-KW"/>
</dbReference>
<keyword evidence="5" id="KW-1185">Reference proteome</keyword>
<dbReference type="Proteomes" id="UP000430670">
    <property type="component" value="Unassembled WGS sequence"/>
</dbReference>
<dbReference type="EMBL" id="WNKU01000002">
    <property type="protein sequence ID" value="MTV48004.1"/>
    <property type="molecule type" value="Genomic_DNA"/>
</dbReference>
<evidence type="ECO:0000256" key="2">
    <source>
        <dbReference type="ARBA" id="ARBA00023210"/>
    </source>
</evidence>
<evidence type="ECO:0000256" key="1">
    <source>
        <dbReference type="ARBA" id="ARBA00022618"/>
    </source>
</evidence>
<comment type="caution">
    <text evidence="4">The sequence shown here is derived from an EMBL/GenBank/DDBJ whole genome shotgun (WGS) entry which is preliminary data.</text>
</comment>
<dbReference type="SUPFAM" id="SSF160537">
    <property type="entry name" value="SpoVG-like"/>
    <property type="match status" value="1"/>
</dbReference>
<organism evidence="4 5">
    <name type="scientific">Heliobacterium mobile</name>
    <name type="common">Heliobacillus mobilis</name>
    <dbReference type="NCBI Taxonomy" id="28064"/>
    <lineage>
        <taxon>Bacteria</taxon>
        <taxon>Bacillati</taxon>
        <taxon>Bacillota</taxon>
        <taxon>Clostridia</taxon>
        <taxon>Eubacteriales</taxon>
        <taxon>Heliobacteriaceae</taxon>
        <taxon>Heliobacterium</taxon>
    </lineage>
</organism>
<evidence type="ECO:0000313" key="5">
    <source>
        <dbReference type="Proteomes" id="UP000430670"/>
    </source>
</evidence>
<keyword evidence="1" id="KW-0132">Cell division</keyword>